<dbReference type="Proteomes" id="UP000663868">
    <property type="component" value="Unassembled WGS sequence"/>
</dbReference>
<dbReference type="AlphaFoldDB" id="A0A815RN90"/>
<reference evidence="2" key="1">
    <citation type="submission" date="2021-02" db="EMBL/GenBank/DDBJ databases">
        <authorList>
            <person name="Nowell W R."/>
        </authorList>
    </citation>
    <scope>NUCLEOTIDE SEQUENCE</scope>
</reference>
<feature type="domain" description="EH" evidence="1">
    <location>
        <begin position="20"/>
        <end position="51"/>
    </location>
</feature>
<evidence type="ECO:0000313" key="2">
    <source>
        <dbReference type="EMBL" id="CAF1479307.1"/>
    </source>
</evidence>
<feature type="non-terminal residue" evidence="2">
    <location>
        <position position="65"/>
    </location>
</feature>
<evidence type="ECO:0000259" key="1">
    <source>
        <dbReference type="Pfam" id="PF16880"/>
    </source>
</evidence>
<proteinExistence type="predicted"/>
<name>A0A815RN90_9BILA</name>
<sequence>MPFWKKDPVKKEIYTNVAEGLRQVYKAKLLPLEEAYRFHEFHSPQLDDSDFSAKPMVLLVGQYSV</sequence>
<dbReference type="Pfam" id="PF16880">
    <property type="entry name" value="EHD_N"/>
    <property type="match status" value="1"/>
</dbReference>
<dbReference type="Gene3D" id="1.10.268.20">
    <property type="match status" value="1"/>
</dbReference>
<dbReference type="EMBL" id="CAJNOE010002348">
    <property type="protein sequence ID" value="CAF1479307.1"/>
    <property type="molecule type" value="Genomic_DNA"/>
</dbReference>
<dbReference type="Proteomes" id="UP000663860">
    <property type="component" value="Unassembled WGS sequence"/>
</dbReference>
<evidence type="ECO:0000313" key="4">
    <source>
        <dbReference type="Proteomes" id="UP000663860"/>
    </source>
</evidence>
<organism evidence="2 4">
    <name type="scientific">Adineta steineri</name>
    <dbReference type="NCBI Taxonomy" id="433720"/>
    <lineage>
        <taxon>Eukaryota</taxon>
        <taxon>Metazoa</taxon>
        <taxon>Spiralia</taxon>
        <taxon>Gnathifera</taxon>
        <taxon>Rotifera</taxon>
        <taxon>Eurotatoria</taxon>
        <taxon>Bdelloidea</taxon>
        <taxon>Adinetida</taxon>
        <taxon>Adinetidae</taxon>
        <taxon>Adineta</taxon>
    </lineage>
</organism>
<gene>
    <name evidence="2" type="ORF">IZO911_LOCUS43896</name>
    <name evidence="3" type="ORF">KXQ929_LOCUS37828</name>
</gene>
<accession>A0A815RN90</accession>
<evidence type="ECO:0000313" key="3">
    <source>
        <dbReference type="EMBL" id="CAF4161221.1"/>
    </source>
</evidence>
<comment type="caution">
    <text evidence="2">The sequence shown here is derived from an EMBL/GenBank/DDBJ whole genome shotgun (WGS) entry which is preliminary data.</text>
</comment>
<dbReference type="InterPro" id="IPR031692">
    <property type="entry name" value="EHD_N"/>
</dbReference>
<dbReference type="EMBL" id="CAJOBB010006456">
    <property type="protein sequence ID" value="CAF4161221.1"/>
    <property type="molecule type" value="Genomic_DNA"/>
</dbReference>
<protein>
    <recommendedName>
        <fullName evidence="1">EH domain-containing protein</fullName>
    </recommendedName>
</protein>